<evidence type="ECO:0000313" key="3">
    <source>
        <dbReference type="Proteomes" id="UP000000323"/>
    </source>
</evidence>
<keyword evidence="3" id="KW-1185">Reference proteome</keyword>
<protein>
    <submittedName>
        <fullName evidence="2">Uncharacterized protein</fullName>
    </submittedName>
</protein>
<dbReference type="RefSeq" id="WP_012874423.1">
    <property type="nucleotide sequence ID" value="NC_013525.1"/>
</dbReference>
<sequence length="217" mass="23382">MKRSWIIGLTLALITLFTVTVGVLAIGGVRSNTYKQAASQETTLDEATKQELSQRALRFTLEHKVLSGTPQVLLARDLVLDDLLGLGMCPSADIDPANEHLAIVVVKADVDWGDVQGQTNKPLEARRFGYLLYILDSTAPGSGPKLEVASRFGGSFRHILHDPSLPDDVPAGAPPGTRQVDKAITLDKCPPIGKEYHTPSGQVEPPVNPTTVVEKQN</sequence>
<gene>
    <name evidence="2" type="ordered locus">Tter_0467</name>
</gene>
<dbReference type="EMBL" id="CP001825">
    <property type="protein sequence ID" value="ACZ41388.1"/>
    <property type="molecule type" value="Genomic_DNA"/>
</dbReference>
<accession>D1CEN2</accession>
<feature type="compositionally biased region" description="Low complexity" evidence="1">
    <location>
        <begin position="203"/>
        <end position="217"/>
    </location>
</feature>
<name>D1CEN2_THET1</name>
<evidence type="ECO:0000256" key="1">
    <source>
        <dbReference type="SAM" id="MobiDB-lite"/>
    </source>
</evidence>
<dbReference type="KEGG" id="ttr:Tter_0467"/>
<organism evidence="2 3">
    <name type="scientific">Thermobaculum terrenum (strain ATCC BAA-798 / CCMEE 7001 / YNP1)</name>
    <dbReference type="NCBI Taxonomy" id="525904"/>
    <lineage>
        <taxon>Bacteria</taxon>
        <taxon>Bacillati</taxon>
        <taxon>Chloroflexota</taxon>
        <taxon>Chloroflexia</taxon>
        <taxon>Candidatus Thermobaculales</taxon>
        <taxon>Candidatus Thermobaculaceae</taxon>
        <taxon>Thermobaculum</taxon>
    </lineage>
</organism>
<feature type="region of interest" description="Disordered" evidence="1">
    <location>
        <begin position="163"/>
        <end position="182"/>
    </location>
</feature>
<dbReference type="AlphaFoldDB" id="D1CEN2"/>
<feature type="region of interest" description="Disordered" evidence="1">
    <location>
        <begin position="189"/>
        <end position="217"/>
    </location>
</feature>
<dbReference type="Proteomes" id="UP000000323">
    <property type="component" value="Chromosome 1"/>
</dbReference>
<evidence type="ECO:0000313" key="2">
    <source>
        <dbReference type="EMBL" id="ACZ41388.1"/>
    </source>
</evidence>
<dbReference type="HOGENOM" id="CLU_1271792_0_0_0"/>
<reference evidence="3" key="1">
    <citation type="journal article" date="2010" name="Stand. Genomic Sci.">
        <title>Complete genome sequence of 'Thermobaculum terrenum' type strain (YNP1).</title>
        <authorList>
            <person name="Kiss H."/>
            <person name="Cleland D."/>
            <person name="Lapidus A."/>
            <person name="Lucas S."/>
            <person name="Glavina Del Rio T."/>
            <person name="Nolan M."/>
            <person name="Tice H."/>
            <person name="Han C."/>
            <person name="Goodwin L."/>
            <person name="Pitluck S."/>
            <person name="Liolios K."/>
            <person name="Ivanova N."/>
            <person name="Mavromatis K."/>
            <person name="Ovchinnikova G."/>
            <person name="Pati A."/>
            <person name="Chen A."/>
            <person name="Palaniappan K."/>
            <person name="Land M."/>
            <person name="Hauser L."/>
            <person name="Chang Y."/>
            <person name="Jeffries C."/>
            <person name="Lu M."/>
            <person name="Brettin T."/>
            <person name="Detter J."/>
            <person name="Goker M."/>
            <person name="Tindall B."/>
            <person name="Beck B."/>
            <person name="McDermott T."/>
            <person name="Woyke T."/>
            <person name="Bristow J."/>
            <person name="Eisen J."/>
            <person name="Markowitz V."/>
            <person name="Hugenholtz P."/>
            <person name="Kyrpides N."/>
            <person name="Klenk H."/>
            <person name="Cheng J."/>
        </authorList>
    </citation>
    <scope>NUCLEOTIDE SEQUENCE [LARGE SCALE GENOMIC DNA]</scope>
    <source>
        <strain evidence="3">ATCC BAA-798 / YNP1</strain>
    </source>
</reference>
<proteinExistence type="predicted"/>